<dbReference type="PROSITE" id="PS50018">
    <property type="entry name" value="RAS_GTPASE_ACTIV_2"/>
    <property type="match status" value="1"/>
</dbReference>
<dbReference type="PANTHER" id="PTHR10194:SF60">
    <property type="entry name" value="RAS GTPASE-ACTIVATING PROTEIN RASKOL"/>
    <property type="match status" value="1"/>
</dbReference>
<keyword evidence="1" id="KW-0343">GTPase activation</keyword>
<dbReference type="InterPro" id="IPR039360">
    <property type="entry name" value="Ras_GTPase"/>
</dbReference>
<dbReference type="Pfam" id="PF00616">
    <property type="entry name" value="RasGAP"/>
    <property type="match status" value="1"/>
</dbReference>
<dbReference type="AlphaFoldDB" id="A0AAW2ZE92"/>
<accession>A0AAW2ZE92</accession>
<dbReference type="InterPro" id="IPR001936">
    <property type="entry name" value="RasGAP_dom"/>
</dbReference>
<proteinExistence type="predicted"/>
<protein>
    <recommendedName>
        <fullName evidence="2">Ras-GAP domain-containing protein</fullName>
    </recommendedName>
</protein>
<feature type="domain" description="Ras-GAP" evidence="2">
    <location>
        <begin position="73"/>
        <end position="146"/>
    </location>
</feature>
<sequence>MAKDKSGTSKTHRQLIYALSSDNRYCIFEHHSLTVYHRYAKALSECSSSADCDFVGRMLLSITQEVGPGNTLELIKELIEWEVHKYRHMPSNIFRSNSLSSKALALYVRDVGRNYLKEVLGDVLEELMSERNSLEIDPEQRTREKA</sequence>
<gene>
    <name evidence="3" type="ORF">AKO1_008739</name>
</gene>
<dbReference type="Gene3D" id="1.10.506.10">
    <property type="entry name" value="GTPase Activation - p120gap, domain 1"/>
    <property type="match status" value="1"/>
</dbReference>
<dbReference type="InterPro" id="IPR008936">
    <property type="entry name" value="Rho_GTPase_activation_prot"/>
</dbReference>
<dbReference type="Proteomes" id="UP001431209">
    <property type="component" value="Unassembled WGS sequence"/>
</dbReference>
<comment type="caution">
    <text evidence="3">The sequence shown here is derived from an EMBL/GenBank/DDBJ whole genome shotgun (WGS) entry which is preliminary data.</text>
</comment>
<evidence type="ECO:0000313" key="3">
    <source>
        <dbReference type="EMBL" id="KAL0487674.1"/>
    </source>
</evidence>
<evidence type="ECO:0000313" key="4">
    <source>
        <dbReference type="Proteomes" id="UP001431209"/>
    </source>
</evidence>
<keyword evidence="4" id="KW-1185">Reference proteome</keyword>
<reference evidence="3 4" key="1">
    <citation type="submission" date="2024-03" db="EMBL/GenBank/DDBJ databases">
        <title>The Acrasis kona genome and developmental transcriptomes reveal deep origins of eukaryotic multicellular pathways.</title>
        <authorList>
            <person name="Sheikh S."/>
            <person name="Fu C.-J."/>
            <person name="Brown M.W."/>
            <person name="Baldauf S.L."/>
        </authorList>
    </citation>
    <scope>NUCLEOTIDE SEQUENCE [LARGE SCALE GENOMIC DNA]</scope>
    <source>
        <strain evidence="3 4">ATCC MYA-3509</strain>
    </source>
</reference>
<dbReference type="EMBL" id="JAOPGA020001361">
    <property type="protein sequence ID" value="KAL0487674.1"/>
    <property type="molecule type" value="Genomic_DNA"/>
</dbReference>
<name>A0AAW2ZE92_9EUKA</name>
<evidence type="ECO:0000259" key="2">
    <source>
        <dbReference type="PROSITE" id="PS50018"/>
    </source>
</evidence>
<dbReference type="GO" id="GO:0005096">
    <property type="term" value="F:GTPase activator activity"/>
    <property type="evidence" value="ECO:0007669"/>
    <property type="project" value="UniProtKB-KW"/>
</dbReference>
<dbReference type="PANTHER" id="PTHR10194">
    <property type="entry name" value="RAS GTPASE-ACTIVATING PROTEINS"/>
    <property type="match status" value="1"/>
</dbReference>
<organism evidence="3 4">
    <name type="scientific">Acrasis kona</name>
    <dbReference type="NCBI Taxonomy" id="1008807"/>
    <lineage>
        <taxon>Eukaryota</taxon>
        <taxon>Discoba</taxon>
        <taxon>Heterolobosea</taxon>
        <taxon>Tetramitia</taxon>
        <taxon>Eutetramitia</taxon>
        <taxon>Acrasidae</taxon>
        <taxon>Acrasis</taxon>
    </lineage>
</organism>
<dbReference type="SUPFAM" id="SSF48350">
    <property type="entry name" value="GTPase activation domain, GAP"/>
    <property type="match status" value="1"/>
</dbReference>
<evidence type="ECO:0000256" key="1">
    <source>
        <dbReference type="ARBA" id="ARBA00022468"/>
    </source>
</evidence>